<evidence type="ECO:0000313" key="8">
    <source>
        <dbReference type="EMBL" id="ADR33289.1"/>
    </source>
</evidence>
<dbReference type="InterPro" id="IPR001789">
    <property type="entry name" value="Sig_transdc_resp-reg_receiver"/>
</dbReference>
<dbReference type="OrthoDB" id="5372021at2"/>
<dbReference type="InterPro" id="IPR011006">
    <property type="entry name" value="CheY-like_superfamily"/>
</dbReference>
<evidence type="ECO:0000256" key="2">
    <source>
        <dbReference type="ARBA" id="ARBA00012438"/>
    </source>
</evidence>
<sequence length="648" mass="72635">MGVLGFIQTIFGNNKHHFTGENDKTVSKDFFYKVLDTDPDPLLFFSKENGWIGANKPFFDLVPLQNIEQLRNNHESIRELFDHEDEEVFTEYDKSWLDYIRTHCPSGYGLGIVDLYGKMHTMVATSTLIQEGGEDLYLLRLEDQSNLIDLKAEVVKTEQLKSKFLANIGHEFRTPMNGILGFVDLLSKTSPDDTQAEYIHSIQGSARNLMSNIENLLDLAQMQNGRLSVSKSEFNIVSEMEELARGCISSAADKGVGVLFFIDPKLPTYIIGDIRKIKQVINNLYNNALKFTHQGGRITVEVKLLKRNTSGTCNLGFTVKDTGKGISKFELSNITRPFVSGDHADNRLGVGLSLSHGLIALMGGELKIASEEGKGSSFSFSLTLEGSSDQAMQMINGHNAKVVLVDEKRVEEANHLTNYLRSFGVSVTKAQMVDESIFADAEVVYFLGSQEKHDWAMSLSDLKRTCKTVLLLEENEHLQAKMLHLIDTFLLKPLLPTPLFGHLATIFDLPPSVPADIPSIQHGITALVVEDNLINQRLIQLLLKEYGISVVTVSNGDEAVEICREKTFDIVFMDIDMPIKDGILATEEIKAQERPFKIGHMPIIALTALAMEGDREYILERGLDDYLSKPLTREKLEYVLQKYLHVRV</sequence>
<evidence type="ECO:0000256" key="1">
    <source>
        <dbReference type="ARBA" id="ARBA00000085"/>
    </source>
</evidence>
<dbReference type="InterPro" id="IPR003594">
    <property type="entry name" value="HATPase_dom"/>
</dbReference>
<dbReference type="HOGENOM" id="CLU_000445_114_15_7"/>
<dbReference type="eggNOG" id="COG0784">
    <property type="taxonomic scope" value="Bacteria"/>
</dbReference>
<dbReference type="InterPro" id="IPR036097">
    <property type="entry name" value="HisK_dim/P_sf"/>
</dbReference>
<dbReference type="Pfam" id="PF00072">
    <property type="entry name" value="Response_reg"/>
    <property type="match status" value="1"/>
</dbReference>
<feature type="modified residue" description="4-aspartylphosphate" evidence="5">
    <location>
        <position position="574"/>
    </location>
</feature>
<dbReference type="AlphaFoldDB" id="E4U0R3"/>
<evidence type="ECO:0000256" key="4">
    <source>
        <dbReference type="ARBA" id="ARBA00023012"/>
    </source>
</evidence>
<dbReference type="PANTHER" id="PTHR45339">
    <property type="entry name" value="HYBRID SIGNAL TRANSDUCTION HISTIDINE KINASE J"/>
    <property type="match status" value="1"/>
</dbReference>
<name>E4U0R3_SULKY</name>
<dbReference type="RefSeq" id="WP_013459486.1">
    <property type="nucleotide sequence ID" value="NC_014762.1"/>
</dbReference>
<keyword evidence="9" id="KW-1185">Reference proteome</keyword>
<dbReference type="SMART" id="SM00448">
    <property type="entry name" value="REC"/>
    <property type="match status" value="1"/>
</dbReference>
<dbReference type="PANTHER" id="PTHR45339:SF1">
    <property type="entry name" value="HYBRID SIGNAL TRANSDUCTION HISTIDINE KINASE J"/>
    <property type="match status" value="1"/>
</dbReference>
<evidence type="ECO:0000256" key="3">
    <source>
        <dbReference type="ARBA" id="ARBA00022553"/>
    </source>
</evidence>
<evidence type="ECO:0000259" key="6">
    <source>
        <dbReference type="PROSITE" id="PS50109"/>
    </source>
</evidence>
<dbReference type="Gene3D" id="1.10.287.130">
    <property type="match status" value="1"/>
</dbReference>
<keyword evidence="8" id="KW-0418">Kinase</keyword>
<feature type="domain" description="Response regulatory" evidence="7">
    <location>
        <begin position="525"/>
        <end position="644"/>
    </location>
</feature>
<evidence type="ECO:0000259" key="7">
    <source>
        <dbReference type="PROSITE" id="PS50110"/>
    </source>
</evidence>
<dbReference type="STRING" id="709032.Sulku_0623"/>
<evidence type="ECO:0000256" key="5">
    <source>
        <dbReference type="PROSITE-ProRule" id="PRU00169"/>
    </source>
</evidence>
<dbReference type="Pfam" id="PF02518">
    <property type="entry name" value="HATPase_c"/>
    <property type="match status" value="1"/>
</dbReference>
<dbReference type="eggNOG" id="COG2205">
    <property type="taxonomic scope" value="Bacteria"/>
</dbReference>
<organism evidence="8 9">
    <name type="scientific">Sulfuricurvum kujiense (strain ATCC BAA-921 / DSM 16994 / JCM 11577 / YK-1)</name>
    <dbReference type="NCBI Taxonomy" id="709032"/>
    <lineage>
        <taxon>Bacteria</taxon>
        <taxon>Pseudomonadati</taxon>
        <taxon>Campylobacterota</taxon>
        <taxon>Epsilonproteobacteria</taxon>
        <taxon>Campylobacterales</taxon>
        <taxon>Sulfurimonadaceae</taxon>
        <taxon>Sulfuricurvum</taxon>
    </lineage>
</organism>
<dbReference type="SUPFAM" id="SSF47384">
    <property type="entry name" value="Homodimeric domain of signal transducing histidine kinase"/>
    <property type="match status" value="1"/>
</dbReference>
<keyword evidence="3 5" id="KW-0597">Phosphoprotein</keyword>
<reference evidence="8 9" key="1">
    <citation type="journal article" date="2012" name="Stand. Genomic Sci.">
        <title>Complete genome sequence of the sulfur compounds oxidizing chemolithoautotroph Sulfuricurvum kujiense type strain (YK-1(T)).</title>
        <authorList>
            <person name="Han C."/>
            <person name="Kotsyurbenko O."/>
            <person name="Chertkov O."/>
            <person name="Held B."/>
            <person name="Lapidus A."/>
            <person name="Nolan M."/>
            <person name="Lucas S."/>
            <person name="Hammon N."/>
            <person name="Deshpande S."/>
            <person name="Cheng J.F."/>
            <person name="Tapia R."/>
            <person name="Goodwin L.A."/>
            <person name="Pitluck S."/>
            <person name="Liolios K."/>
            <person name="Pagani I."/>
            <person name="Ivanova N."/>
            <person name="Mavromatis K."/>
            <person name="Mikhailova N."/>
            <person name="Pati A."/>
            <person name="Chen A."/>
            <person name="Palaniappan K."/>
            <person name="Land M."/>
            <person name="Hauser L."/>
            <person name="Chang Y.J."/>
            <person name="Jeffries C.D."/>
            <person name="Brambilla E.M."/>
            <person name="Rohde M."/>
            <person name="Spring S."/>
            <person name="Sikorski J."/>
            <person name="Goker M."/>
            <person name="Woyke T."/>
            <person name="Bristow J."/>
            <person name="Eisen J.A."/>
            <person name="Markowitz V."/>
            <person name="Hugenholtz P."/>
            <person name="Kyrpides N.C."/>
            <person name="Klenk H.P."/>
            <person name="Detter J.C."/>
        </authorList>
    </citation>
    <scope>NUCLEOTIDE SEQUENCE [LARGE SCALE GENOMIC DNA]</scope>
    <source>
        <strain evidence="9">ATCC BAA-921 / DSM 16994 / JCM 11577 / YK-1</strain>
    </source>
</reference>
<dbReference type="CDD" id="cd17546">
    <property type="entry name" value="REC_hyHK_CKI1_RcsC-like"/>
    <property type="match status" value="1"/>
</dbReference>
<dbReference type="InterPro" id="IPR005467">
    <property type="entry name" value="His_kinase_dom"/>
</dbReference>
<keyword evidence="8" id="KW-0808">Transferase</keyword>
<feature type="domain" description="Histidine kinase" evidence="6">
    <location>
        <begin position="167"/>
        <end position="386"/>
    </location>
</feature>
<dbReference type="GO" id="GO:0000155">
    <property type="term" value="F:phosphorelay sensor kinase activity"/>
    <property type="evidence" value="ECO:0007669"/>
    <property type="project" value="InterPro"/>
</dbReference>
<dbReference type="Gene3D" id="3.30.565.10">
    <property type="entry name" value="Histidine kinase-like ATPase, C-terminal domain"/>
    <property type="match status" value="1"/>
</dbReference>
<dbReference type="Gene3D" id="3.40.50.2300">
    <property type="match status" value="1"/>
</dbReference>
<dbReference type="SUPFAM" id="SSF52172">
    <property type="entry name" value="CheY-like"/>
    <property type="match status" value="1"/>
</dbReference>
<evidence type="ECO:0000313" key="9">
    <source>
        <dbReference type="Proteomes" id="UP000008721"/>
    </source>
</evidence>
<comment type="catalytic activity">
    <reaction evidence="1">
        <text>ATP + protein L-histidine = ADP + protein N-phospho-L-histidine.</text>
        <dbReference type="EC" id="2.7.13.3"/>
    </reaction>
</comment>
<gene>
    <name evidence="8" type="ordered locus">Sulku_0623</name>
</gene>
<dbReference type="CDD" id="cd00082">
    <property type="entry name" value="HisKA"/>
    <property type="match status" value="1"/>
</dbReference>
<dbReference type="KEGG" id="sku:Sulku_0623"/>
<dbReference type="EMBL" id="CP002355">
    <property type="protein sequence ID" value="ADR33289.1"/>
    <property type="molecule type" value="Genomic_DNA"/>
</dbReference>
<dbReference type="InterPro" id="IPR003661">
    <property type="entry name" value="HisK_dim/P_dom"/>
</dbReference>
<dbReference type="Pfam" id="PF00512">
    <property type="entry name" value="HisKA"/>
    <property type="match status" value="1"/>
</dbReference>
<dbReference type="InterPro" id="IPR004358">
    <property type="entry name" value="Sig_transdc_His_kin-like_C"/>
</dbReference>
<dbReference type="Proteomes" id="UP000008721">
    <property type="component" value="Chromosome"/>
</dbReference>
<dbReference type="SUPFAM" id="SSF55874">
    <property type="entry name" value="ATPase domain of HSP90 chaperone/DNA topoisomerase II/histidine kinase"/>
    <property type="match status" value="1"/>
</dbReference>
<dbReference type="EC" id="2.7.13.3" evidence="2"/>
<dbReference type="InterPro" id="IPR036890">
    <property type="entry name" value="HATPase_C_sf"/>
</dbReference>
<dbReference type="PRINTS" id="PR00344">
    <property type="entry name" value="BCTRLSENSOR"/>
</dbReference>
<dbReference type="PROSITE" id="PS50109">
    <property type="entry name" value="HIS_KIN"/>
    <property type="match status" value="1"/>
</dbReference>
<keyword evidence="4" id="KW-0902">Two-component regulatory system</keyword>
<dbReference type="PROSITE" id="PS50110">
    <property type="entry name" value="RESPONSE_REGULATORY"/>
    <property type="match status" value="1"/>
</dbReference>
<accession>E4U0R3</accession>
<proteinExistence type="predicted"/>
<dbReference type="SMART" id="SM00387">
    <property type="entry name" value="HATPase_c"/>
    <property type="match status" value="1"/>
</dbReference>
<protein>
    <recommendedName>
        <fullName evidence="2">histidine kinase</fullName>
        <ecNumber evidence="2">2.7.13.3</ecNumber>
    </recommendedName>
</protein>
<dbReference type="SMART" id="SM00388">
    <property type="entry name" value="HisKA"/>
    <property type="match status" value="1"/>
</dbReference>